<organism evidence="3 4">
    <name type="scientific">Arsenicicoccus piscis</name>
    <dbReference type="NCBI Taxonomy" id="673954"/>
    <lineage>
        <taxon>Bacteria</taxon>
        <taxon>Bacillati</taxon>
        <taxon>Actinomycetota</taxon>
        <taxon>Actinomycetes</taxon>
        <taxon>Micrococcales</taxon>
        <taxon>Intrasporangiaceae</taxon>
        <taxon>Arsenicicoccus</taxon>
    </lineage>
</organism>
<reference evidence="4" key="1">
    <citation type="journal article" date="2019" name="Int. J. Syst. Evol. Microbiol.">
        <title>The Global Catalogue of Microorganisms (GCM) 10K type strain sequencing project: providing services to taxonomists for standard genome sequencing and annotation.</title>
        <authorList>
            <consortium name="The Broad Institute Genomics Platform"/>
            <consortium name="The Broad Institute Genome Sequencing Center for Infectious Disease"/>
            <person name="Wu L."/>
            <person name="Ma J."/>
        </authorList>
    </citation>
    <scope>NUCLEOTIDE SEQUENCE [LARGE SCALE GENOMIC DNA]</scope>
    <source>
        <strain evidence="4">NBRC 105830</strain>
    </source>
</reference>
<sequence>MSPNAVRLVLVHGTRMSARFWDAYPALLADRLAGVELVTPDLPGHGSRVAETFTWQGALETVSAAVSGGPAGSTGSEDSGESAESAGSAESAESAESERVDVLVGHSLGGYVALDWAAHHPGRLAGLALLGASADPRSRLAVVYRGFAGLSTRVDHERLARAVNRVLVRIAPDLDVAAVVGGGGAYAALPSAWAAVMARCGPELLRDVDAPVLLVNGQLDQLGLHAKEFAAAAHAGATTVTVPRATHFAPVTHPEAVADALASFVSGLAPGLGLRP</sequence>
<feature type="compositionally biased region" description="Low complexity" evidence="1">
    <location>
        <begin position="73"/>
        <end position="94"/>
    </location>
</feature>
<dbReference type="SUPFAM" id="SSF53474">
    <property type="entry name" value="alpha/beta-Hydrolases"/>
    <property type="match status" value="1"/>
</dbReference>
<dbReference type="EMBL" id="BSUJ01000001">
    <property type="protein sequence ID" value="GMA20366.1"/>
    <property type="molecule type" value="Genomic_DNA"/>
</dbReference>
<dbReference type="InterPro" id="IPR000073">
    <property type="entry name" value="AB_hydrolase_1"/>
</dbReference>
<dbReference type="RefSeq" id="WP_241445473.1">
    <property type="nucleotide sequence ID" value="NZ_BSUJ01000001.1"/>
</dbReference>
<dbReference type="Pfam" id="PF12697">
    <property type="entry name" value="Abhydrolase_6"/>
    <property type="match status" value="1"/>
</dbReference>
<evidence type="ECO:0000313" key="3">
    <source>
        <dbReference type="EMBL" id="GMA20366.1"/>
    </source>
</evidence>
<proteinExistence type="predicted"/>
<dbReference type="Proteomes" id="UP001157109">
    <property type="component" value="Unassembled WGS sequence"/>
</dbReference>
<dbReference type="InterPro" id="IPR050266">
    <property type="entry name" value="AB_hydrolase_sf"/>
</dbReference>
<feature type="region of interest" description="Disordered" evidence="1">
    <location>
        <begin position="66"/>
        <end position="97"/>
    </location>
</feature>
<keyword evidence="4" id="KW-1185">Reference proteome</keyword>
<dbReference type="PANTHER" id="PTHR43798">
    <property type="entry name" value="MONOACYLGLYCEROL LIPASE"/>
    <property type="match status" value="1"/>
</dbReference>
<dbReference type="PANTHER" id="PTHR43798:SF33">
    <property type="entry name" value="HYDROLASE, PUTATIVE (AFU_ORTHOLOGUE AFUA_2G14860)-RELATED"/>
    <property type="match status" value="1"/>
</dbReference>
<dbReference type="Gene3D" id="3.40.50.1820">
    <property type="entry name" value="alpha/beta hydrolase"/>
    <property type="match status" value="1"/>
</dbReference>
<evidence type="ECO:0000256" key="1">
    <source>
        <dbReference type="SAM" id="MobiDB-lite"/>
    </source>
</evidence>
<accession>A0ABQ6HPH5</accession>
<comment type="caution">
    <text evidence="3">The sequence shown here is derived from an EMBL/GenBank/DDBJ whole genome shotgun (WGS) entry which is preliminary data.</text>
</comment>
<evidence type="ECO:0000313" key="4">
    <source>
        <dbReference type="Proteomes" id="UP001157109"/>
    </source>
</evidence>
<dbReference type="InterPro" id="IPR029058">
    <property type="entry name" value="AB_hydrolase_fold"/>
</dbReference>
<name>A0ABQ6HPH5_9MICO</name>
<evidence type="ECO:0000259" key="2">
    <source>
        <dbReference type="Pfam" id="PF12697"/>
    </source>
</evidence>
<feature type="domain" description="AB hydrolase-1" evidence="2">
    <location>
        <begin position="8"/>
        <end position="260"/>
    </location>
</feature>
<protein>
    <submittedName>
        <fullName evidence="3">Lysophospholipase</fullName>
    </submittedName>
</protein>
<gene>
    <name evidence="3" type="ORF">GCM10025862_23870</name>
</gene>